<evidence type="ECO:0000313" key="1">
    <source>
        <dbReference type="EMBL" id="MEA5455373.1"/>
    </source>
</evidence>
<gene>
    <name evidence="1" type="ORF">SPF06_11635</name>
</gene>
<reference evidence="1 2" key="1">
    <citation type="submission" date="2023-12" db="EMBL/GenBank/DDBJ databases">
        <title>Sinomonas terricola sp. nov, isolated from litchi orchard soil in Guangdong, PR China.</title>
        <authorList>
            <person name="Jiaxin W."/>
            <person name="Yang Z."/>
            <person name="Honghui Z."/>
        </authorList>
    </citation>
    <scope>NUCLEOTIDE SEQUENCE [LARGE SCALE GENOMIC DNA]</scope>
    <source>
        <strain evidence="1 2">JGH33</strain>
    </source>
</reference>
<dbReference type="Proteomes" id="UP001304769">
    <property type="component" value="Unassembled WGS sequence"/>
</dbReference>
<dbReference type="RefSeq" id="WP_323279228.1">
    <property type="nucleotide sequence ID" value="NZ_JAYGGQ010000008.1"/>
</dbReference>
<dbReference type="EMBL" id="JAYGGQ010000008">
    <property type="protein sequence ID" value="MEA5455373.1"/>
    <property type="molecule type" value="Genomic_DNA"/>
</dbReference>
<comment type="caution">
    <text evidence="1">The sequence shown here is derived from an EMBL/GenBank/DDBJ whole genome shotgun (WGS) entry which is preliminary data.</text>
</comment>
<organism evidence="1 2">
    <name type="scientific">Sinomonas terricola</name>
    <dbReference type="NCBI Taxonomy" id="3110330"/>
    <lineage>
        <taxon>Bacteria</taxon>
        <taxon>Bacillati</taxon>
        <taxon>Actinomycetota</taxon>
        <taxon>Actinomycetes</taxon>
        <taxon>Micrococcales</taxon>
        <taxon>Micrococcaceae</taxon>
        <taxon>Sinomonas</taxon>
    </lineage>
</organism>
<accession>A0ABU5T6R8</accession>
<sequence length="205" mass="21531">MHSTPPPRGSVRPPSPPDAILTPGLPFTHAELRAMAIDGVVRRVVGTAYVPSAHEETAALRAAALRATLDGAVASKTVVGRLSAAWIYGCSSAPEAPVLLVPSPRRLSSAKGSGILLHEVALGDFDVVDLGSVHVTSPLRTAVDVAVHSEARFALPVLRRLLARPGLGLTLSLITRALESLPRQPHKRRGRDVLRRLEVGSAGTA</sequence>
<proteinExistence type="predicted"/>
<name>A0ABU5T6R8_9MICC</name>
<keyword evidence="2" id="KW-1185">Reference proteome</keyword>
<evidence type="ECO:0000313" key="2">
    <source>
        <dbReference type="Proteomes" id="UP001304769"/>
    </source>
</evidence>
<protein>
    <submittedName>
        <fullName evidence="1">Type IV toxin-antitoxin system AbiEi family antitoxin</fullName>
    </submittedName>
</protein>